<dbReference type="GO" id="GO:0016787">
    <property type="term" value="F:hydrolase activity"/>
    <property type="evidence" value="ECO:0007669"/>
    <property type="project" value="UniProtKB-KW"/>
</dbReference>
<dbReference type="SUPFAM" id="SSF56281">
    <property type="entry name" value="Metallo-hydrolase/oxidoreductase"/>
    <property type="match status" value="1"/>
</dbReference>
<accession>A0A6A7XXY9</accession>
<keyword evidence="2" id="KW-0378">Hydrolase</keyword>
<dbReference type="Proteomes" id="UP000332515">
    <property type="component" value="Unassembled WGS sequence"/>
</dbReference>
<evidence type="ECO:0000259" key="1">
    <source>
        <dbReference type="SMART" id="SM00849"/>
    </source>
</evidence>
<dbReference type="InterPro" id="IPR036388">
    <property type="entry name" value="WH-like_DNA-bd_sf"/>
</dbReference>
<dbReference type="InterPro" id="IPR041516">
    <property type="entry name" value="LACTB2_WH"/>
</dbReference>
<dbReference type="CDD" id="cd16278">
    <property type="entry name" value="metallo-hydrolase-like_MBL-fold"/>
    <property type="match status" value="1"/>
</dbReference>
<evidence type="ECO:0000313" key="3">
    <source>
        <dbReference type="Proteomes" id="UP000332515"/>
    </source>
</evidence>
<proteinExistence type="predicted"/>
<organism evidence="2 3">
    <name type="scientific">Segnochrobactrum spirostomi</name>
    <dbReference type="NCBI Taxonomy" id="2608987"/>
    <lineage>
        <taxon>Bacteria</taxon>
        <taxon>Pseudomonadati</taxon>
        <taxon>Pseudomonadota</taxon>
        <taxon>Alphaproteobacteria</taxon>
        <taxon>Hyphomicrobiales</taxon>
        <taxon>Segnochrobactraceae</taxon>
        <taxon>Segnochrobactrum</taxon>
    </lineage>
</organism>
<dbReference type="InterPro" id="IPR050662">
    <property type="entry name" value="Sec-metab_biosynth-thioest"/>
</dbReference>
<dbReference type="Pfam" id="PF17778">
    <property type="entry name" value="WHD_BLACT"/>
    <property type="match status" value="1"/>
</dbReference>
<sequence length="304" mass="31248">MPEHDRTFDPHYGEAVEVAPGVRRLTARNPGPFTFHGTNTFLVGSGPVAVIDPGPDDPAHVAAILAAAGPAGVSHILVTHTHLDHSPAARALAAATGAPVYGEGPHRPARAPRPGRTLGLDASGDLAFRPDVVLRDGDRVAGDGWAIEAVATPGHAANHLAFALGGTDILFSGDHVMAWSTTIVAPPDGAMADYLASLDRLLARPESVYLPAHGGPQREAHAYVAALKAHRAAREAAVLARLGAGDRTLADLVDAIYAGLDPALKPAAALSVLAHLDHLVERGLVGEDHPALATGGTATESPQE</sequence>
<reference evidence="2 3" key="1">
    <citation type="submission" date="2019-09" db="EMBL/GenBank/DDBJ databases">
        <title>Segnochrobactrum spirostomi gen. nov., sp. nov., isolated from the ciliate Spirostomum cf. yagiui and description of a novel family, Segnochrobactraceae fam. nov. within the order Rhizobiales of the class Alphaproteobacteria.</title>
        <authorList>
            <person name="Akter S."/>
            <person name="Shazib S.U.A."/>
            <person name="Shin M.K."/>
        </authorList>
    </citation>
    <scope>NUCLEOTIDE SEQUENCE [LARGE SCALE GENOMIC DNA]</scope>
    <source>
        <strain evidence="2 3">Sp-1</strain>
    </source>
</reference>
<dbReference type="Gene3D" id="3.60.15.10">
    <property type="entry name" value="Ribonuclease Z/Hydroxyacylglutathione hydrolase-like"/>
    <property type="match status" value="1"/>
</dbReference>
<dbReference type="Pfam" id="PF00753">
    <property type="entry name" value="Lactamase_B"/>
    <property type="match status" value="1"/>
</dbReference>
<keyword evidence="3" id="KW-1185">Reference proteome</keyword>
<dbReference type="Gene3D" id="1.10.10.10">
    <property type="entry name" value="Winged helix-like DNA-binding domain superfamily/Winged helix DNA-binding domain"/>
    <property type="match status" value="1"/>
</dbReference>
<feature type="domain" description="Metallo-beta-lactamase" evidence="1">
    <location>
        <begin position="37"/>
        <end position="213"/>
    </location>
</feature>
<dbReference type="InterPro" id="IPR001279">
    <property type="entry name" value="Metallo-B-lactamas"/>
</dbReference>
<dbReference type="SMART" id="SM00849">
    <property type="entry name" value="Lactamase_B"/>
    <property type="match status" value="1"/>
</dbReference>
<dbReference type="InterPro" id="IPR036866">
    <property type="entry name" value="RibonucZ/Hydroxyglut_hydro"/>
</dbReference>
<dbReference type="RefSeq" id="WP_153478384.1">
    <property type="nucleotide sequence ID" value="NZ_VWNA01000001.1"/>
</dbReference>
<dbReference type="EMBL" id="VWNA01000001">
    <property type="protein sequence ID" value="MQT11564.1"/>
    <property type="molecule type" value="Genomic_DNA"/>
</dbReference>
<dbReference type="PANTHER" id="PTHR23131:SF0">
    <property type="entry name" value="ENDORIBONUCLEASE LACTB2"/>
    <property type="match status" value="1"/>
</dbReference>
<name>A0A6A7XXY9_9HYPH</name>
<protein>
    <submittedName>
        <fullName evidence="2">MBL fold metallo-hydrolase</fullName>
    </submittedName>
</protein>
<evidence type="ECO:0000313" key="2">
    <source>
        <dbReference type="EMBL" id="MQT11564.1"/>
    </source>
</evidence>
<comment type="caution">
    <text evidence="2">The sequence shown here is derived from an EMBL/GenBank/DDBJ whole genome shotgun (WGS) entry which is preliminary data.</text>
</comment>
<gene>
    <name evidence="2" type="ORF">F0357_02515</name>
</gene>
<dbReference type="AlphaFoldDB" id="A0A6A7XXY9"/>
<dbReference type="PANTHER" id="PTHR23131">
    <property type="entry name" value="ENDORIBONUCLEASE LACTB2"/>
    <property type="match status" value="1"/>
</dbReference>